<protein>
    <submittedName>
        <fullName evidence="5">LppX_LprAFG lipoprotein</fullName>
    </submittedName>
</protein>
<evidence type="ECO:0000256" key="2">
    <source>
        <dbReference type="ARBA" id="ARBA00009194"/>
    </source>
</evidence>
<comment type="subcellular location">
    <subcellularLocation>
        <location evidence="1">Cell envelope</location>
    </subcellularLocation>
</comment>
<feature type="signal peptide" evidence="4">
    <location>
        <begin position="1"/>
        <end position="23"/>
    </location>
</feature>
<accession>A0ABW4XE66</accession>
<organism evidence="5 6">
    <name type="scientific">Blastococcus deserti</name>
    <dbReference type="NCBI Taxonomy" id="2259033"/>
    <lineage>
        <taxon>Bacteria</taxon>
        <taxon>Bacillati</taxon>
        <taxon>Actinomycetota</taxon>
        <taxon>Actinomycetes</taxon>
        <taxon>Geodermatophilales</taxon>
        <taxon>Geodermatophilaceae</taxon>
        <taxon>Blastococcus</taxon>
    </lineage>
</organism>
<dbReference type="InterPro" id="IPR029046">
    <property type="entry name" value="LolA/LolB/LppX"/>
</dbReference>
<dbReference type="PROSITE" id="PS51257">
    <property type="entry name" value="PROKAR_LIPOPROTEIN"/>
    <property type="match status" value="1"/>
</dbReference>
<evidence type="ECO:0000313" key="5">
    <source>
        <dbReference type="EMBL" id="MFD2093071.1"/>
    </source>
</evidence>
<comment type="similarity">
    <text evidence="2">Belongs to the LppX/LprAFG lipoprotein family.</text>
</comment>
<keyword evidence="4" id="KW-0732">Signal</keyword>
<feature type="chain" id="PRO_5045654952" evidence="4">
    <location>
        <begin position="24"/>
        <end position="235"/>
    </location>
</feature>
<dbReference type="Proteomes" id="UP001597402">
    <property type="component" value="Unassembled WGS sequence"/>
</dbReference>
<evidence type="ECO:0000256" key="4">
    <source>
        <dbReference type="SAM" id="SignalP"/>
    </source>
</evidence>
<evidence type="ECO:0000256" key="1">
    <source>
        <dbReference type="ARBA" id="ARBA00004196"/>
    </source>
</evidence>
<dbReference type="EMBL" id="JBHUHP010000016">
    <property type="protein sequence ID" value="MFD2093071.1"/>
    <property type="molecule type" value="Genomic_DNA"/>
</dbReference>
<reference evidence="6" key="1">
    <citation type="journal article" date="2019" name="Int. J. Syst. Evol. Microbiol.">
        <title>The Global Catalogue of Microorganisms (GCM) 10K type strain sequencing project: providing services to taxonomists for standard genome sequencing and annotation.</title>
        <authorList>
            <consortium name="The Broad Institute Genomics Platform"/>
            <consortium name="The Broad Institute Genome Sequencing Center for Infectious Disease"/>
            <person name="Wu L."/>
            <person name="Ma J."/>
        </authorList>
    </citation>
    <scope>NUCLEOTIDE SEQUENCE [LARGE SCALE GENOMIC DNA]</scope>
    <source>
        <strain evidence="6">JCM 3338</strain>
    </source>
</reference>
<name>A0ABW4XE66_9ACTN</name>
<gene>
    <name evidence="5" type="ORF">ACFSHS_15975</name>
</gene>
<dbReference type="InterPro" id="IPR009830">
    <property type="entry name" value="LppX/LprAFG"/>
</dbReference>
<sequence>MTPRRTVAPLLALALLAVPVVTACGGGGTDTESATDLLAHARHTLDETESVHFVLDSEGAPATGTQLVGGEGDIARPASFEGTLEVRAMGSTLDLAVVSVDGTVYAQLPFTSGFSVVDPAQFGFGDPGALIDPETGISQLLAAAESAELGEERRVDGEVVREVTAELPGDLVERILTSEDPTRPVRARFSVAEESGQLLRAELTGPFFSAEDDATYTLELSDFGADVQITAPATG</sequence>
<evidence type="ECO:0000256" key="3">
    <source>
        <dbReference type="ARBA" id="ARBA00022475"/>
    </source>
</evidence>
<keyword evidence="5" id="KW-0449">Lipoprotein</keyword>
<dbReference type="Pfam" id="PF07161">
    <property type="entry name" value="LppX_LprAFG"/>
    <property type="match status" value="1"/>
</dbReference>
<evidence type="ECO:0000313" key="6">
    <source>
        <dbReference type="Proteomes" id="UP001597402"/>
    </source>
</evidence>
<dbReference type="CDD" id="cd16334">
    <property type="entry name" value="LppX-like"/>
    <property type="match status" value="1"/>
</dbReference>
<proteinExistence type="inferred from homology"/>
<keyword evidence="3" id="KW-1003">Cell membrane</keyword>
<dbReference type="RefSeq" id="WP_376878196.1">
    <property type="nucleotide sequence ID" value="NZ_JBHUHP010000016.1"/>
</dbReference>
<comment type="caution">
    <text evidence="5">The sequence shown here is derived from an EMBL/GenBank/DDBJ whole genome shotgun (WGS) entry which is preliminary data.</text>
</comment>
<keyword evidence="6" id="KW-1185">Reference proteome</keyword>
<keyword evidence="3" id="KW-0472">Membrane</keyword>
<dbReference type="SUPFAM" id="SSF89392">
    <property type="entry name" value="Prokaryotic lipoproteins and lipoprotein localization factors"/>
    <property type="match status" value="1"/>
</dbReference>
<dbReference type="Gene3D" id="2.50.20.20">
    <property type="match status" value="1"/>
</dbReference>